<reference evidence="1" key="1">
    <citation type="submission" date="2018-05" db="EMBL/GenBank/DDBJ databases">
        <authorList>
            <person name="Lanie J.A."/>
            <person name="Ng W.-L."/>
            <person name="Kazmierczak K.M."/>
            <person name="Andrzejewski T.M."/>
            <person name="Davidsen T.M."/>
            <person name="Wayne K.J."/>
            <person name="Tettelin H."/>
            <person name="Glass J.I."/>
            <person name="Rusch D."/>
            <person name="Podicherti R."/>
            <person name="Tsui H.-C.T."/>
            <person name="Winkler M.E."/>
        </authorList>
    </citation>
    <scope>NUCLEOTIDE SEQUENCE</scope>
</reference>
<organism evidence="1">
    <name type="scientific">marine metagenome</name>
    <dbReference type="NCBI Taxonomy" id="408172"/>
    <lineage>
        <taxon>unclassified sequences</taxon>
        <taxon>metagenomes</taxon>
        <taxon>ecological metagenomes</taxon>
    </lineage>
</organism>
<protein>
    <recommendedName>
        <fullName evidence="2">RND efflux pump membrane fusion protein barrel-sandwich domain-containing protein</fullName>
    </recommendedName>
</protein>
<feature type="non-terminal residue" evidence="1">
    <location>
        <position position="1"/>
    </location>
</feature>
<dbReference type="PANTHER" id="PTHR30469:SF11">
    <property type="entry name" value="BLL4320 PROTEIN"/>
    <property type="match status" value="1"/>
</dbReference>
<dbReference type="AlphaFoldDB" id="A0A381X2M0"/>
<evidence type="ECO:0000313" key="1">
    <source>
        <dbReference type="EMBL" id="SVA58920.1"/>
    </source>
</evidence>
<dbReference type="Gene3D" id="2.40.420.20">
    <property type="match status" value="1"/>
</dbReference>
<sequence length="179" mass="19915">QVSTFNDKVGEVIDIKNLEVRFSLSKAQYGRLLEDNQAVIGRPVATHWTAGDKTFDFEAEISRTGAEIKSNTGGIDIFATLFFDESEFSLIRPGAFVRLSVTDKTYNQVISVPNTAVYDDEYIFIILNDRLVKRLVVVMGYDGTNTLIKADSTNEIKVGDLIMVNQLREAGEGVKVDIL</sequence>
<dbReference type="EMBL" id="UINC01013674">
    <property type="protein sequence ID" value="SVA58920.1"/>
    <property type="molecule type" value="Genomic_DNA"/>
</dbReference>
<dbReference type="GO" id="GO:1990281">
    <property type="term" value="C:efflux pump complex"/>
    <property type="evidence" value="ECO:0007669"/>
    <property type="project" value="TreeGrafter"/>
</dbReference>
<dbReference type="GO" id="GO:0015562">
    <property type="term" value="F:efflux transmembrane transporter activity"/>
    <property type="evidence" value="ECO:0007669"/>
    <property type="project" value="TreeGrafter"/>
</dbReference>
<accession>A0A381X2M0</accession>
<name>A0A381X2M0_9ZZZZ</name>
<proteinExistence type="predicted"/>
<gene>
    <name evidence="1" type="ORF">METZ01_LOCUS111774</name>
</gene>
<evidence type="ECO:0008006" key="2">
    <source>
        <dbReference type="Google" id="ProtNLM"/>
    </source>
</evidence>
<dbReference type="PANTHER" id="PTHR30469">
    <property type="entry name" value="MULTIDRUG RESISTANCE PROTEIN MDTA"/>
    <property type="match status" value="1"/>
</dbReference>